<keyword evidence="2" id="KW-1185">Reference proteome</keyword>
<gene>
    <name evidence="1" type="ORF">TNCV_3941111</name>
</gene>
<protein>
    <submittedName>
        <fullName evidence="1">Uncharacterized protein</fullName>
    </submittedName>
</protein>
<accession>A0A8X7BA60</accession>
<evidence type="ECO:0000313" key="1">
    <source>
        <dbReference type="EMBL" id="GFY23417.1"/>
    </source>
</evidence>
<proteinExistence type="predicted"/>
<reference evidence="1" key="1">
    <citation type="submission" date="2020-08" db="EMBL/GenBank/DDBJ databases">
        <title>Multicomponent nature underlies the extraordinary mechanical properties of spider dragline silk.</title>
        <authorList>
            <person name="Kono N."/>
            <person name="Nakamura H."/>
            <person name="Mori M."/>
            <person name="Yoshida Y."/>
            <person name="Ohtoshi R."/>
            <person name="Malay A.D."/>
            <person name="Moran D.A.P."/>
            <person name="Tomita M."/>
            <person name="Numata K."/>
            <person name="Arakawa K."/>
        </authorList>
    </citation>
    <scope>NUCLEOTIDE SEQUENCE</scope>
</reference>
<comment type="caution">
    <text evidence="1">The sequence shown here is derived from an EMBL/GenBank/DDBJ whole genome shotgun (WGS) entry which is preliminary data.</text>
</comment>
<name>A0A8X7BA60_TRICX</name>
<dbReference type="AlphaFoldDB" id="A0A8X7BA60"/>
<sequence>MGNRNSPKGAGGHSSPVVKVLDHGWHVMSSSPVPLKTLRVGERCAGNLSGAQTSSLWCGTDDSGGVPGTFEHSSGMRNNSICAFFHVSGGRRDPFSVLRECAPQEIAGIAREPRIRDSKCLRRRNPGDCSLVTEAVDSLYEDDKNSGND</sequence>
<organism evidence="1 2">
    <name type="scientific">Trichonephila clavipes</name>
    <name type="common">Golden silk orbweaver</name>
    <name type="synonym">Nephila clavipes</name>
    <dbReference type="NCBI Taxonomy" id="2585209"/>
    <lineage>
        <taxon>Eukaryota</taxon>
        <taxon>Metazoa</taxon>
        <taxon>Ecdysozoa</taxon>
        <taxon>Arthropoda</taxon>
        <taxon>Chelicerata</taxon>
        <taxon>Arachnida</taxon>
        <taxon>Araneae</taxon>
        <taxon>Araneomorphae</taxon>
        <taxon>Entelegynae</taxon>
        <taxon>Araneoidea</taxon>
        <taxon>Nephilidae</taxon>
        <taxon>Trichonephila</taxon>
    </lineage>
</organism>
<dbReference type="EMBL" id="BMAU01021363">
    <property type="protein sequence ID" value="GFY23417.1"/>
    <property type="molecule type" value="Genomic_DNA"/>
</dbReference>
<dbReference type="Proteomes" id="UP000887159">
    <property type="component" value="Unassembled WGS sequence"/>
</dbReference>
<evidence type="ECO:0000313" key="2">
    <source>
        <dbReference type="Proteomes" id="UP000887159"/>
    </source>
</evidence>